<evidence type="ECO:0000313" key="8">
    <source>
        <dbReference type="EMBL" id="KAF2579876.1"/>
    </source>
</evidence>
<dbReference type="InterPro" id="IPR027413">
    <property type="entry name" value="GROEL-like_equatorial_sf"/>
</dbReference>
<dbReference type="InterPro" id="IPR029058">
    <property type="entry name" value="AB_hydrolase_fold"/>
</dbReference>
<proteinExistence type="inferred from homology"/>
<dbReference type="InterPro" id="IPR002423">
    <property type="entry name" value="Cpn60/GroEL/TCP-1"/>
</dbReference>
<dbReference type="InterPro" id="IPR027410">
    <property type="entry name" value="TCP-1-like_intermed_sf"/>
</dbReference>
<protein>
    <recommendedName>
        <fullName evidence="7">Serine hydrolase domain-containing protein</fullName>
    </recommendedName>
</protein>
<comment type="similarity">
    <text evidence="2">Belongs to the TCP-1 chaperonin family.</text>
</comment>
<evidence type="ECO:0000256" key="5">
    <source>
        <dbReference type="ARBA" id="ARBA00022840"/>
    </source>
</evidence>
<dbReference type="SUPFAM" id="SSF54849">
    <property type="entry name" value="GroEL-intermediate domain like"/>
    <property type="match status" value="2"/>
</dbReference>
<feature type="domain" description="Serine hydrolase" evidence="7">
    <location>
        <begin position="44"/>
        <end position="194"/>
    </location>
</feature>
<dbReference type="GO" id="GO:0005737">
    <property type="term" value="C:cytoplasm"/>
    <property type="evidence" value="ECO:0007669"/>
    <property type="project" value="UniProtKB-SubCell"/>
</dbReference>
<dbReference type="Pfam" id="PF03959">
    <property type="entry name" value="FSH1"/>
    <property type="match status" value="1"/>
</dbReference>
<dbReference type="SUPFAM" id="SSF48592">
    <property type="entry name" value="GroEL equatorial domain-like"/>
    <property type="match status" value="2"/>
</dbReference>
<reference evidence="8" key="1">
    <citation type="submission" date="2019-12" db="EMBL/GenBank/DDBJ databases">
        <title>Genome sequencing and annotation of Brassica cretica.</title>
        <authorList>
            <person name="Studholme D.J."/>
            <person name="Sarris P.F."/>
        </authorList>
    </citation>
    <scope>NUCLEOTIDE SEQUENCE</scope>
    <source>
        <strain evidence="8">PFS-001/15</strain>
        <tissue evidence="8">Leaf</tissue>
    </source>
</reference>
<sequence length="824" mass="91120">MESFVHQGLVKKKDLVAATITTTTIFEANEELIIDAPHELQFIYQTATPTPPVACNKKFAWLVSSEFDKPRETGWTVALECQFDPLQYQNQTEGFDKSFTYLKRTFDDILGFSQGAAMAAAVCAKQEQLLGETDFRFCVVCPGFTPWPLMEKKKQESIKCPSLHMFGSQPRKDRQIVTQASSDLAGLFDEDHGSRHPDMKRRTENCHILTCNVSLEYEKSEINAGFFYSNAEQREAMVTAERKSVDERVQKIIDLKNKVCAGNDNNFVIINQKGIDPPSLDLLAREGIIALRRAKRRNMERLVLACGGEAVNSVDELTPESLGWAGLVYEHVLGEEKYTFVEQVKNPNSCTILIKGPNDHTIAQIKDAVRDGLRSVKNTIEDECVVLGAGAFEVAARQHLLNEVKKTVQGRAQLGVEAFANALLVVPKTLAENAGLDTQDVIISLTSEHDKGNVVGLNIEDGEPIDPQLAGIFDNYSVKRQLINSGPVIASQLLLVDEVEGLVLDHGSRHPDMKRRTENCHILTCNVSLEYEKSEINAGFFYSNAEQREAMVTAERKSVDERVQKIIDLKNKVCAGNDNNFVIINQKGIDPPSLDLLAREGIIALRRAKRRNMERLVLACGGEAVNSVDELTPESLGWAGLVYEHVLGEEKYTFVEQVKNPNSCTILIKGPNDHTIAQIKDAVRDGLRSVKNTIEDECVVLGAGAFEVAARQHLLNEVKKTVQGRAQLGVEAFANALLVVPKTLAENAGLDTQDVIISLTSEHDKGNVVGLNIEDGEPIDPQLAGIFDNYSVKRQLINSGPVIASQLLLVDEVIRAGRNMRKPT</sequence>
<keyword evidence="3" id="KW-0963">Cytoplasm</keyword>
<evidence type="ECO:0000256" key="2">
    <source>
        <dbReference type="ARBA" id="ARBA00008020"/>
    </source>
</evidence>
<dbReference type="Proteomes" id="UP000712281">
    <property type="component" value="Unassembled WGS sequence"/>
</dbReference>
<dbReference type="InterPro" id="IPR027409">
    <property type="entry name" value="GroEL-like_apical_dom_sf"/>
</dbReference>
<dbReference type="FunFam" id="3.30.260.10:FF:000017">
    <property type="entry name" value="T-complex protein 1 subunit zeta"/>
    <property type="match status" value="2"/>
</dbReference>
<evidence type="ECO:0000256" key="1">
    <source>
        <dbReference type="ARBA" id="ARBA00004496"/>
    </source>
</evidence>
<dbReference type="EMBL" id="QGKW02001660">
    <property type="protein sequence ID" value="KAF2579876.1"/>
    <property type="molecule type" value="Genomic_DNA"/>
</dbReference>
<evidence type="ECO:0000256" key="6">
    <source>
        <dbReference type="ARBA" id="ARBA00023186"/>
    </source>
</evidence>
<dbReference type="Gene3D" id="3.50.7.10">
    <property type="entry name" value="GroEL"/>
    <property type="match status" value="2"/>
</dbReference>
<comment type="subcellular location">
    <subcellularLocation>
        <location evidence="1">Cytoplasm</location>
    </subcellularLocation>
</comment>
<keyword evidence="4" id="KW-0547">Nucleotide-binding</keyword>
<comment type="caution">
    <text evidence="8">The sequence shown here is derived from an EMBL/GenBank/DDBJ whole genome shotgun (WGS) entry which is preliminary data.</text>
</comment>
<dbReference type="Pfam" id="PF00118">
    <property type="entry name" value="Cpn60_TCP1"/>
    <property type="match status" value="1"/>
</dbReference>
<gene>
    <name evidence="8" type="ORF">F2Q68_00000542</name>
</gene>
<dbReference type="FunFam" id="1.10.560.10:FF:000038">
    <property type="entry name" value="Chaperonin containing TCP1 subunit 6B"/>
    <property type="match status" value="2"/>
</dbReference>
<accession>A0A8S9JEQ4</accession>
<dbReference type="SUPFAM" id="SSF52029">
    <property type="entry name" value="GroEL apical domain-like"/>
    <property type="match status" value="2"/>
</dbReference>
<organism evidence="8 9">
    <name type="scientific">Brassica cretica</name>
    <name type="common">Mustard</name>
    <dbReference type="NCBI Taxonomy" id="69181"/>
    <lineage>
        <taxon>Eukaryota</taxon>
        <taxon>Viridiplantae</taxon>
        <taxon>Streptophyta</taxon>
        <taxon>Embryophyta</taxon>
        <taxon>Tracheophyta</taxon>
        <taxon>Spermatophyta</taxon>
        <taxon>Magnoliopsida</taxon>
        <taxon>eudicotyledons</taxon>
        <taxon>Gunneridae</taxon>
        <taxon>Pentapetalae</taxon>
        <taxon>rosids</taxon>
        <taxon>malvids</taxon>
        <taxon>Brassicales</taxon>
        <taxon>Brassicaceae</taxon>
        <taxon>Brassiceae</taxon>
        <taxon>Brassica</taxon>
    </lineage>
</organism>
<dbReference type="PANTHER" id="PTHR11353">
    <property type="entry name" value="CHAPERONIN"/>
    <property type="match status" value="1"/>
</dbReference>
<evidence type="ECO:0000256" key="3">
    <source>
        <dbReference type="ARBA" id="ARBA00022490"/>
    </source>
</evidence>
<dbReference type="AlphaFoldDB" id="A0A8S9JEQ4"/>
<evidence type="ECO:0000259" key="7">
    <source>
        <dbReference type="Pfam" id="PF03959"/>
    </source>
</evidence>
<dbReference type="Gene3D" id="1.10.560.10">
    <property type="entry name" value="GroEL-like equatorial domain"/>
    <property type="match status" value="2"/>
</dbReference>
<dbReference type="Gene3D" id="3.40.50.1820">
    <property type="entry name" value="alpha/beta hydrolase"/>
    <property type="match status" value="1"/>
</dbReference>
<dbReference type="InterPro" id="IPR005645">
    <property type="entry name" value="FSH-like_dom"/>
</dbReference>
<dbReference type="GO" id="GO:0140662">
    <property type="term" value="F:ATP-dependent protein folding chaperone"/>
    <property type="evidence" value="ECO:0007669"/>
    <property type="project" value="InterPro"/>
</dbReference>
<evidence type="ECO:0000256" key="4">
    <source>
        <dbReference type="ARBA" id="ARBA00022741"/>
    </source>
</evidence>
<dbReference type="FunFam" id="3.50.7.10:FF:000004">
    <property type="entry name" value="T-complex protein 1 subunit zeta"/>
    <property type="match status" value="2"/>
</dbReference>
<keyword evidence="6" id="KW-0143">Chaperone</keyword>
<name>A0A8S9JEQ4_BRACR</name>
<keyword evidence="5" id="KW-0067">ATP-binding</keyword>
<dbReference type="InterPro" id="IPR017998">
    <property type="entry name" value="Chaperone_TCP-1"/>
</dbReference>
<evidence type="ECO:0000313" key="9">
    <source>
        <dbReference type="Proteomes" id="UP000712281"/>
    </source>
</evidence>
<dbReference type="GO" id="GO:0005524">
    <property type="term" value="F:ATP binding"/>
    <property type="evidence" value="ECO:0007669"/>
    <property type="project" value="UniProtKB-KW"/>
</dbReference>